<proteinExistence type="predicted"/>
<reference evidence="1" key="1">
    <citation type="journal article" date="2015" name="Nature">
        <title>Complex archaea that bridge the gap between prokaryotes and eukaryotes.</title>
        <authorList>
            <person name="Spang A."/>
            <person name="Saw J.H."/>
            <person name="Jorgensen S.L."/>
            <person name="Zaremba-Niedzwiedzka K."/>
            <person name="Martijn J."/>
            <person name="Lind A.E."/>
            <person name="van Eijk R."/>
            <person name="Schleper C."/>
            <person name="Guy L."/>
            <person name="Ettema T.J."/>
        </authorList>
    </citation>
    <scope>NUCLEOTIDE SEQUENCE</scope>
</reference>
<dbReference type="EMBL" id="LAZR01000547">
    <property type="protein sequence ID" value="KKN64668.1"/>
    <property type="molecule type" value="Genomic_DNA"/>
</dbReference>
<name>A0A0F9VFT6_9ZZZZ</name>
<comment type="caution">
    <text evidence="1">The sequence shown here is derived from an EMBL/GenBank/DDBJ whole genome shotgun (WGS) entry which is preliminary data.</text>
</comment>
<accession>A0A0F9VFT6</accession>
<sequence>MTLEKAKRIVGNQGTWALRNMVRALKMLPRLNTPEDEERLEAAKVVLKSRRI</sequence>
<evidence type="ECO:0000313" key="1">
    <source>
        <dbReference type="EMBL" id="KKN64668.1"/>
    </source>
</evidence>
<organism evidence="1">
    <name type="scientific">marine sediment metagenome</name>
    <dbReference type="NCBI Taxonomy" id="412755"/>
    <lineage>
        <taxon>unclassified sequences</taxon>
        <taxon>metagenomes</taxon>
        <taxon>ecological metagenomes</taxon>
    </lineage>
</organism>
<dbReference type="AlphaFoldDB" id="A0A0F9VFT6"/>
<protein>
    <submittedName>
        <fullName evidence="1">Uncharacterized protein</fullName>
    </submittedName>
</protein>
<gene>
    <name evidence="1" type="ORF">LCGC14_0489370</name>
</gene>